<feature type="region of interest" description="Disordered" evidence="4">
    <location>
        <begin position="289"/>
        <end position="325"/>
    </location>
</feature>
<proteinExistence type="predicted"/>
<feature type="transmembrane region" description="Helical" evidence="5">
    <location>
        <begin position="421"/>
        <end position="442"/>
    </location>
</feature>
<feature type="transmembrane region" description="Helical" evidence="5">
    <location>
        <begin position="454"/>
        <end position="474"/>
    </location>
</feature>
<evidence type="ECO:0000256" key="2">
    <source>
        <dbReference type="ARBA" id="ARBA00022840"/>
    </source>
</evidence>
<sequence>MELMERVKVPGGRYSRIDVPAPSDSRRDPGVPSSKLTDIVRRHKGLIGAMAGFGTFVTVIAALAVPPSYTATAQLMIDPGSRDARSRHSTIFETVDPTVIDTAIAILTAQDHFRSVQASLYDHPVFRSATPAESSVLRNSIEGLRAGLRAFIGSIKNIFSIPDPEAEGDARPGVPTIGELRAGLTVNQERRSRIISVSYTDKSPEKAAAIVNQFVDLHVNELRDRNRRQAELSLAWLDQRLVEVKSEVQQAEERVQSFRIVHGLSNIEADAELIAQTRRQLARAKSEAMVGEAAVDTPRGNEAVGKGGGENGEPAPEPGPVSDLENELPQARLNNEAEIIRSQASMMEQYLESLQSDAAGRLASEAELRFLERQGAAAAKHYDDLLQRKQDIAEDQDRSTVATQVLASARVPTRPSSINPILFIPAGLIAFSAFGGAIAVVLERMDRTLRSERDIVDALGVSCIGLVPNIPWIYRRQSPRYLFDGVSSAYGQAIYSIMAATLQPAGPRAEPMVILVTSSVPGEGKTTLATSFAACAARLGRRALLVDGDLKDPDTAAAFEMVAHENAGHALPPEDTSAGPIGRIPDLDCDYLPVRRTGTDQPSLVVAQKIVDICQRLRGSYDCVIIDGLPTFAAETRLLSAVADKVIFAVRWGSTRREVAGNALQQLRHTNRFDSLANVHAVLTRVHLRKHAQYRLGDMGEFLQKHRKHYSRSGLWS</sequence>
<gene>
    <name evidence="6" type="ORF">MES5069_50017</name>
</gene>
<keyword evidence="2" id="KW-0067">ATP-binding</keyword>
<dbReference type="InterPro" id="IPR027417">
    <property type="entry name" value="P-loop_NTPase"/>
</dbReference>
<dbReference type="CDD" id="cd05387">
    <property type="entry name" value="BY-kinase"/>
    <property type="match status" value="1"/>
</dbReference>
<evidence type="ECO:0000256" key="3">
    <source>
        <dbReference type="SAM" id="Coils"/>
    </source>
</evidence>
<dbReference type="SUPFAM" id="SSF52540">
    <property type="entry name" value="P-loop containing nucleoside triphosphate hydrolases"/>
    <property type="match status" value="1"/>
</dbReference>
<dbReference type="InterPro" id="IPR050445">
    <property type="entry name" value="Bact_polysacc_biosynth/exp"/>
</dbReference>
<accession>A0ABN8KAZ6</accession>
<evidence type="ECO:0000313" key="6">
    <source>
        <dbReference type="EMBL" id="CAH2405817.1"/>
    </source>
</evidence>
<keyword evidence="5" id="KW-0472">Membrane</keyword>
<feature type="region of interest" description="Disordered" evidence="4">
    <location>
        <begin position="14"/>
        <end position="35"/>
    </location>
</feature>
<organism evidence="6 7">
    <name type="scientific">Mesorhizobium escarrei</name>
    <dbReference type="NCBI Taxonomy" id="666018"/>
    <lineage>
        <taxon>Bacteria</taxon>
        <taxon>Pseudomonadati</taxon>
        <taxon>Pseudomonadota</taxon>
        <taxon>Alphaproteobacteria</taxon>
        <taxon>Hyphomicrobiales</taxon>
        <taxon>Phyllobacteriaceae</taxon>
        <taxon>Mesorhizobium</taxon>
    </lineage>
</organism>
<protein>
    <recommendedName>
        <fullName evidence="8">CobQ/CobB/MinD/ParA nucleotide binding domain-containing protein</fullName>
    </recommendedName>
</protein>
<dbReference type="Gene3D" id="3.40.50.300">
    <property type="entry name" value="P-loop containing nucleotide triphosphate hydrolases"/>
    <property type="match status" value="1"/>
</dbReference>
<dbReference type="InterPro" id="IPR005702">
    <property type="entry name" value="Wzc-like_C"/>
</dbReference>
<evidence type="ECO:0000256" key="1">
    <source>
        <dbReference type="ARBA" id="ARBA00022741"/>
    </source>
</evidence>
<reference evidence="6 7" key="1">
    <citation type="submission" date="2022-03" db="EMBL/GenBank/DDBJ databases">
        <authorList>
            <person name="Brunel B."/>
        </authorList>
    </citation>
    <scope>NUCLEOTIDE SEQUENCE [LARGE SCALE GENOMIC DNA]</scope>
    <source>
        <strain evidence="6">STM5069sample</strain>
    </source>
</reference>
<comment type="caution">
    <text evidence="6">The sequence shown here is derived from an EMBL/GenBank/DDBJ whole genome shotgun (WGS) entry which is preliminary data.</text>
</comment>
<feature type="coiled-coil region" evidence="3">
    <location>
        <begin position="234"/>
        <end position="287"/>
    </location>
</feature>
<keyword evidence="7" id="KW-1185">Reference proteome</keyword>
<keyword evidence="1" id="KW-0547">Nucleotide-binding</keyword>
<dbReference type="EMBL" id="CAKXZT010000146">
    <property type="protein sequence ID" value="CAH2405817.1"/>
    <property type="molecule type" value="Genomic_DNA"/>
</dbReference>
<keyword evidence="3" id="KW-0175">Coiled coil</keyword>
<evidence type="ECO:0000256" key="5">
    <source>
        <dbReference type="SAM" id="Phobius"/>
    </source>
</evidence>
<evidence type="ECO:0000256" key="4">
    <source>
        <dbReference type="SAM" id="MobiDB-lite"/>
    </source>
</evidence>
<dbReference type="PANTHER" id="PTHR32309">
    <property type="entry name" value="TYROSINE-PROTEIN KINASE"/>
    <property type="match status" value="1"/>
</dbReference>
<evidence type="ECO:0000313" key="7">
    <source>
        <dbReference type="Proteomes" id="UP001153050"/>
    </source>
</evidence>
<name>A0ABN8KAZ6_9HYPH</name>
<keyword evidence="5" id="KW-1133">Transmembrane helix</keyword>
<keyword evidence="5" id="KW-0812">Transmembrane</keyword>
<evidence type="ECO:0008006" key="8">
    <source>
        <dbReference type="Google" id="ProtNLM"/>
    </source>
</evidence>
<feature type="transmembrane region" description="Helical" evidence="5">
    <location>
        <begin position="45"/>
        <end position="65"/>
    </location>
</feature>
<dbReference type="Proteomes" id="UP001153050">
    <property type="component" value="Unassembled WGS sequence"/>
</dbReference>
<dbReference type="PANTHER" id="PTHR32309:SF13">
    <property type="entry name" value="FERRIC ENTEROBACTIN TRANSPORT PROTEIN FEPE"/>
    <property type="match status" value="1"/>
</dbReference>